<evidence type="ECO:0000256" key="1">
    <source>
        <dbReference type="SAM" id="MobiDB-lite"/>
    </source>
</evidence>
<gene>
    <name evidence="3" type="ORF">BaRGS_00002837</name>
</gene>
<evidence type="ECO:0000313" key="3">
    <source>
        <dbReference type="EMBL" id="KAK7506115.1"/>
    </source>
</evidence>
<dbReference type="AlphaFoldDB" id="A0ABD0M3R1"/>
<dbReference type="Proteomes" id="UP001519460">
    <property type="component" value="Unassembled WGS sequence"/>
</dbReference>
<feature type="non-terminal residue" evidence="3">
    <location>
        <position position="1"/>
    </location>
</feature>
<feature type="non-terminal residue" evidence="3">
    <location>
        <position position="171"/>
    </location>
</feature>
<protein>
    <recommendedName>
        <fullName evidence="2">Smoothelin domain-containing protein</fullName>
    </recommendedName>
</protein>
<feature type="domain" description="Smoothelin" evidence="2">
    <location>
        <begin position="69"/>
        <end position="105"/>
    </location>
</feature>
<sequence>QAESVSKVSQRDGEGSGTGQSASDRKPDLSSSLSTSGGGTTAHRALFGEDRDGATTTTYSTTSTTKPAEYDRIHDIEELRQLLSGTVDFDEKRKIRNAMRLVRRNSELDLRKTECRGEQSPSVTTFKVKAMVISCGISSLSGSLTFSFCFWCSVSAFQDPQRKRTFSRLVV</sequence>
<reference evidence="3 4" key="1">
    <citation type="journal article" date="2023" name="Sci. Data">
        <title>Genome assembly of the Korean intertidal mud-creeper Batillaria attramentaria.</title>
        <authorList>
            <person name="Patra A.K."/>
            <person name="Ho P.T."/>
            <person name="Jun S."/>
            <person name="Lee S.J."/>
            <person name="Kim Y."/>
            <person name="Won Y.J."/>
        </authorList>
    </citation>
    <scope>NUCLEOTIDE SEQUENCE [LARGE SCALE GENOMIC DNA]</scope>
    <source>
        <strain evidence="3">Wonlab-2016</strain>
    </source>
</reference>
<feature type="compositionally biased region" description="Low complexity" evidence="1">
    <location>
        <begin position="55"/>
        <end position="65"/>
    </location>
</feature>
<accession>A0ABD0M3R1</accession>
<dbReference type="InterPro" id="IPR022189">
    <property type="entry name" value="SMTN"/>
</dbReference>
<proteinExistence type="predicted"/>
<evidence type="ECO:0000313" key="4">
    <source>
        <dbReference type="Proteomes" id="UP001519460"/>
    </source>
</evidence>
<organism evidence="3 4">
    <name type="scientific">Batillaria attramentaria</name>
    <dbReference type="NCBI Taxonomy" id="370345"/>
    <lineage>
        <taxon>Eukaryota</taxon>
        <taxon>Metazoa</taxon>
        <taxon>Spiralia</taxon>
        <taxon>Lophotrochozoa</taxon>
        <taxon>Mollusca</taxon>
        <taxon>Gastropoda</taxon>
        <taxon>Caenogastropoda</taxon>
        <taxon>Sorbeoconcha</taxon>
        <taxon>Cerithioidea</taxon>
        <taxon>Batillariidae</taxon>
        <taxon>Batillaria</taxon>
    </lineage>
</organism>
<dbReference type="Pfam" id="PF12510">
    <property type="entry name" value="Smoothelin"/>
    <property type="match status" value="1"/>
</dbReference>
<dbReference type="EMBL" id="JACVVK020000008">
    <property type="protein sequence ID" value="KAK7506115.1"/>
    <property type="molecule type" value="Genomic_DNA"/>
</dbReference>
<evidence type="ECO:0000259" key="2">
    <source>
        <dbReference type="Pfam" id="PF12510"/>
    </source>
</evidence>
<comment type="caution">
    <text evidence="3">The sequence shown here is derived from an EMBL/GenBank/DDBJ whole genome shotgun (WGS) entry which is preliminary data.</text>
</comment>
<keyword evidence="4" id="KW-1185">Reference proteome</keyword>
<feature type="region of interest" description="Disordered" evidence="1">
    <location>
        <begin position="1"/>
        <end position="66"/>
    </location>
</feature>
<name>A0ABD0M3R1_9CAEN</name>